<keyword evidence="1" id="KW-0812">Transmembrane</keyword>
<protein>
    <submittedName>
        <fullName evidence="2">DUF3021 family protein</fullName>
    </submittedName>
</protein>
<dbReference type="EMBL" id="JAAROP010000028">
    <property type="protein sequence ID" value="MBC1324235.1"/>
    <property type="molecule type" value="Genomic_DNA"/>
</dbReference>
<feature type="transmembrane region" description="Helical" evidence="1">
    <location>
        <begin position="71"/>
        <end position="91"/>
    </location>
</feature>
<feature type="transmembrane region" description="Helical" evidence="1">
    <location>
        <begin position="12"/>
        <end position="29"/>
    </location>
</feature>
<keyword evidence="1" id="KW-0472">Membrane</keyword>
<dbReference type="Proteomes" id="UP000522007">
    <property type="component" value="Unassembled WGS sequence"/>
</dbReference>
<evidence type="ECO:0000256" key="1">
    <source>
        <dbReference type="SAM" id="Phobius"/>
    </source>
</evidence>
<evidence type="ECO:0000313" key="3">
    <source>
        <dbReference type="Proteomes" id="UP000522007"/>
    </source>
</evidence>
<organism evidence="2 3">
    <name type="scientific">Listeria welshimeri</name>
    <dbReference type="NCBI Taxonomy" id="1643"/>
    <lineage>
        <taxon>Bacteria</taxon>
        <taxon>Bacillati</taxon>
        <taxon>Bacillota</taxon>
        <taxon>Bacilli</taxon>
        <taxon>Bacillales</taxon>
        <taxon>Listeriaceae</taxon>
        <taxon>Listeria</taxon>
    </lineage>
</organism>
<evidence type="ECO:0000313" key="2">
    <source>
        <dbReference type="EMBL" id="MBC1324235.1"/>
    </source>
</evidence>
<keyword evidence="1" id="KW-1133">Transmembrane helix</keyword>
<accession>A0A7X0T7Y3</accession>
<comment type="caution">
    <text evidence="2">The sequence shown here is derived from an EMBL/GenBank/DDBJ whole genome shotgun (WGS) entry which is preliminary data.</text>
</comment>
<gene>
    <name evidence="2" type="ORF">HB853_15040</name>
</gene>
<sequence>MRDKLIEYIQTFSVIFTGSIITTTFSYMFSGHGEDISIQDIIALLIFSLVVIIFQQILFNQATIRKRTFTFRMIIFFFFVEAAILGIGWMLNWYSTLTGFLSIFVFVSITFFFMYLFFHMQDRKVSNEINQKLAEMREKEIK</sequence>
<feature type="transmembrane region" description="Helical" evidence="1">
    <location>
        <begin position="41"/>
        <end position="59"/>
    </location>
</feature>
<feature type="transmembrane region" description="Helical" evidence="1">
    <location>
        <begin position="97"/>
        <end position="118"/>
    </location>
</feature>
<reference evidence="2 3" key="1">
    <citation type="submission" date="2020-03" db="EMBL/GenBank/DDBJ databases">
        <title>Soil Listeria distribution.</title>
        <authorList>
            <person name="Liao J."/>
            <person name="Wiedmann M."/>
        </authorList>
    </citation>
    <scope>NUCLEOTIDE SEQUENCE [LARGE SCALE GENOMIC DNA]</scope>
    <source>
        <strain evidence="2 3">FSL L7-1829</strain>
    </source>
</reference>
<dbReference type="AlphaFoldDB" id="A0A7X0T7Y3"/>
<name>A0A7X0T7Y3_LISWE</name>
<proteinExistence type="predicted"/>